<dbReference type="EMBL" id="CP002394">
    <property type="protein sequence ID" value="ADU31795.1"/>
    <property type="molecule type" value="Genomic_DNA"/>
</dbReference>
<proteinExistence type="predicted"/>
<dbReference type="AlphaFoldDB" id="E6TRG5"/>
<reference evidence="1 2" key="1">
    <citation type="submission" date="2010-12" db="EMBL/GenBank/DDBJ databases">
        <title>Complete sequence of Bacillus cellulosilyticus DSM 2522.</title>
        <authorList>
            <consortium name="US DOE Joint Genome Institute"/>
            <person name="Lucas S."/>
            <person name="Copeland A."/>
            <person name="Lapidus A."/>
            <person name="Cheng J.-F."/>
            <person name="Bruce D."/>
            <person name="Goodwin L."/>
            <person name="Pitluck S."/>
            <person name="Chertkov O."/>
            <person name="Detter J.C."/>
            <person name="Han C."/>
            <person name="Tapia R."/>
            <person name="Land M."/>
            <person name="Hauser L."/>
            <person name="Jeffries C."/>
            <person name="Kyrpides N."/>
            <person name="Ivanova N."/>
            <person name="Mikhailova N."/>
            <person name="Brumm P."/>
            <person name="Mead D."/>
            <person name="Woyke T."/>
        </authorList>
    </citation>
    <scope>NUCLEOTIDE SEQUENCE [LARGE SCALE GENOMIC DNA]</scope>
    <source>
        <strain evidence="2">ATCC 21833 / DSM 2522 / FERM P-1141 / JCM 9156 / N-4</strain>
    </source>
</reference>
<name>E6TRG5_EVAC2</name>
<sequence>MDPQVRQRINSIIWEANAIAKEIDEISHGINQEFKGVSAGQSRLSLQEVADAYRKLSNEFRRLT</sequence>
<dbReference type="Proteomes" id="UP000001401">
    <property type="component" value="Chromosome"/>
</dbReference>
<dbReference type="OrthoDB" id="2925274at2"/>
<dbReference type="KEGG" id="bco:Bcell_3554"/>
<dbReference type="STRING" id="649639.Bcell_3554"/>
<evidence type="ECO:0000313" key="2">
    <source>
        <dbReference type="Proteomes" id="UP000001401"/>
    </source>
</evidence>
<evidence type="ECO:0000313" key="1">
    <source>
        <dbReference type="EMBL" id="ADU31795.1"/>
    </source>
</evidence>
<dbReference type="HOGENOM" id="CLU_206965_0_0_9"/>
<dbReference type="eggNOG" id="ENOG5030D5W">
    <property type="taxonomic scope" value="Bacteria"/>
</dbReference>
<accession>E6TRG5</accession>
<keyword evidence="2" id="KW-1185">Reference proteome</keyword>
<gene>
    <name evidence="1" type="ordered locus">Bcell_3554</name>
</gene>
<dbReference type="RefSeq" id="WP_013490126.1">
    <property type="nucleotide sequence ID" value="NC_014829.1"/>
</dbReference>
<protein>
    <submittedName>
        <fullName evidence="1">Uncharacterized protein</fullName>
    </submittedName>
</protein>
<organism evidence="1 2">
    <name type="scientific">Evansella cellulosilytica (strain ATCC 21833 / DSM 2522 / FERM P-1141 / JCM 9156 / N-4)</name>
    <name type="common">Bacillus cellulosilyticus</name>
    <dbReference type="NCBI Taxonomy" id="649639"/>
    <lineage>
        <taxon>Bacteria</taxon>
        <taxon>Bacillati</taxon>
        <taxon>Bacillota</taxon>
        <taxon>Bacilli</taxon>
        <taxon>Bacillales</taxon>
        <taxon>Bacillaceae</taxon>
        <taxon>Evansella</taxon>
    </lineage>
</organism>